<dbReference type="SUPFAM" id="SSF141371">
    <property type="entry name" value="PilZ domain-like"/>
    <property type="match status" value="1"/>
</dbReference>
<organism evidence="1 2">
    <name type="scientific">Sphingobium yanoikuyae</name>
    <name type="common">Sphingomonas yanoikuyae</name>
    <dbReference type="NCBI Taxonomy" id="13690"/>
    <lineage>
        <taxon>Bacteria</taxon>
        <taxon>Pseudomonadati</taxon>
        <taxon>Pseudomonadota</taxon>
        <taxon>Alphaproteobacteria</taxon>
        <taxon>Sphingomonadales</taxon>
        <taxon>Sphingomonadaceae</taxon>
        <taxon>Sphingobium</taxon>
    </lineage>
</organism>
<evidence type="ECO:0000313" key="2">
    <source>
        <dbReference type="Proteomes" id="UP000464086"/>
    </source>
</evidence>
<geneLocation type="plasmid" evidence="1">
    <name>unnamed3</name>
</geneLocation>
<dbReference type="AlphaFoldDB" id="A0A6P1GQH0"/>
<dbReference type="EMBL" id="CP047220">
    <property type="protein sequence ID" value="QHD70749.1"/>
    <property type="molecule type" value="Genomic_DNA"/>
</dbReference>
<dbReference type="Proteomes" id="UP000464086">
    <property type="component" value="Plasmid unnamed3"/>
</dbReference>
<dbReference type="RefSeq" id="WP_159368291.1">
    <property type="nucleotide sequence ID" value="NZ_CP047220.1"/>
</dbReference>
<reference evidence="1 2" key="1">
    <citation type="submission" date="2019-12" db="EMBL/GenBank/DDBJ databases">
        <title>Functional and genomic insights into the Sphingobium yanoikuyae YC-JY1, a bacterium efficiently degrading bisphenol A.</title>
        <authorList>
            <person name="Jia Y."/>
            <person name="Li X."/>
            <person name="Wang J."/>
            <person name="Eltoukhy A."/>
            <person name="Lamraoui I."/>
            <person name="Yan Y."/>
        </authorList>
    </citation>
    <scope>NUCLEOTIDE SEQUENCE [LARGE SCALE GENOMIC DNA]</scope>
    <source>
        <strain evidence="1 2">YC-JY1</strain>
        <plasmid evidence="1 2">unnamed3</plasmid>
    </source>
</reference>
<gene>
    <name evidence="1" type="ORF">GS397_26965</name>
</gene>
<accession>A0A6P1GQH0</accession>
<evidence type="ECO:0000313" key="1">
    <source>
        <dbReference type="EMBL" id="QHD70749.1"/>
    </source>
</evidence>
<sequence length="121" mass="13725">MERIVYEARRERRREQRYAADVESILVWEGMHEPVIIQNISTYGALLAGRNFPEINTRVTLIGDGFEVWATVIWLGADLCGLLLSGSVQPLEIIRGRPVRTIERAPSSAITLDRIRPGFYA</sequence>
<proteinExistence type="predicted"/>
<keyword evidence="1" id="KW-0614">Plasmid</keyword>
<name>A0A6P1GQH0_SPHYA</name>
<protein>
    <submittedName>
        <fullName evidence="1">PilZ domain-containing protein</fullName>
    </submittedName>
</protein>